<dbReference type="InterPro" id="IPR025649">
    <property type="entry name" value="DUF4360"/>
</dbReference>
<evidence type="ECO:0000313" key="3">
    <source>
        <dbReference type="Proteomes" id="UP000054097"/>
    </source>
</evidence>
<feature type="chain" id="PRO_5002158587" description="DUF4360 domain-containing protein" evidence="1">
    <location>
        <begin position="21"/>
        <end position="213"/>
    </location>
</feature>
<organism evidence="2 3">
    <name type="scientific">Serendipita vermifera MAFF 305830</name>
    <dbReference type="NCBI Taxonomy" id="933852"/>
    <lineage>
        <taxon>Eukaryota</taxon>
        <taxon>Fungi</taxon>
        <taxon>Dikarya</taxon>
        <taxon>Basidiomycota</taxon>
        <taxon>Agaricomycotina</taxon>
        <taxon>Agaricomycetes</taxon>
        <taxon>Sebacinales</taxon>
        <taxon>Serendipitaceae</taxon>
        <taxon>Serendipita</taxon>
    </lineage>
</organism>
<dbReference type="EMBL" id="KN824309">
    <property type="protein sequence ID" value="KIM26087.1"/>
    <property type="molecule type" value="Genomic_DNA"/>
</dbReference>
<evidence type="ECO:0000313" key="2">
    <source>
        <dbReference type="EMBL" id="KIM26087.1"/>
    </source>
</evidence>
<dbReference type="HOGENOM" id="CLU_083369_1_0_1"/>
<keyword evidence="1" id="KW-0732">Signal</keyword>
<dbReference type="STRING" id="933852.A0A0C2XA84"/>
<name>A0A0C2XA84_SERVB</name>
<dbReference type="AlphaFoldDB" id="A0A0C2XA84"/>
<dbReference type="Proteomes" id="UP000054097">
    <property type="component" value="Unassembled WGS sequence"/>
</dbReference>
<keyword evidence="3" id="KW-1185">Reference proteome</keyword>
<reference evidence="2 3" key="1">
    <citation type="submission" date="2014-04" db="EMBL/GenBank/DDBJ databases">
        <authorList>
            <consortium name="DOE Joint Genome Institute"/>
            <person name="Kuo A."/>
            <person name="Zuccaro A."/>
            <person name="Kohler A."/>
            <person name="Nagy L.G."/>
            <person name="Floudas D."/>
            <person name="Copeland A."/>
            <person name="Barry K.W."/>
            <person name="Cichocki N."/>
            <person name="Veneault-Fourrey C."/>
            <person name="LaButti K."/>
            <person name="Lindquist E.A."/>
            <person name="Lipzen A."/>
            <person name="Lundell T."/>
            <person name="Morin E."/>
            <person name="Murat C."/>
            <person name="Sun H."/>
            <person name="Tunlid A."/>
            <person name="Henrissat B."/>
            <person name="Grigoriev I.V."/>
            <person name="Hibbett D.S."/>
            <person name="Martin F."/>
            <person name="Nordberg H.P."/>
            <person name="Cantor M.N."/>
            <person name="Hua S.X."/>
        </authorList>
    </citation>
    <scope>NUCLEOTIDE SEQUENCE [LARGE SCALE GENOMIC DNA]</scope>
    <source>
        <strain evidence="2 3">MAFF 305830</strain>
    </source>
</reference>
<reference evidence="3" key="2">
    <citation type="submission" date="2015-01" db="EMBL/GenBank/DDBJ databases">
        <title>Evolutionary Origins and Diversification of the Mycorrhizal Mutualists.</title>
        <authorList>
            <consortium name="DOE Joint Genome Institute"/>
            <consortium name="Mycorrhizal Genomics Consortium"/>
            <person name="Kohler A."/>
            <person name="Kuo A."/>
            <person name="Nagy L.G."/>
            <person name="Floudas D."/>
            <person name="Copeland A."/>
            <person name="Barry K.W."/>
            <person name="Cichocki N."/>
            <person name="Veneault-Fourrey C."/>
            <person name="LaButti K."/>
            <person name="Lindquist E.A."/>
            <person name="Lipzen A."/>
            <person name="Lundell T."/>
            <person name="Morin E."/>
            <person name="Murat C."/>
            <person name="Riley R."/>
            <person name="Ohm R."/>
            <person name="Sun H."/>
            <person name="Tunlid A."/>
            <person name="Henrissat B."/>
            <person name="Grigoriev I.V."/>
            <person name="Hibbett D.S."/>
            <person name="Martin F."/>
        </authorList>
    </citation>
    <scope>NUCLEOTIDE SEQUENCE [LARGE SCALE GENOMIC DNA]</scope>
    <source>
        <strain evidence="3">MAFF 305830</strain>
    </source>
</reference>
<evidence type="ECO:0000256" key="1">
    <source>
        <dbReference type="SAM" id="SignalP"/>
    </source>
</evidence>
<protein>
    <recommendedName>
        <fullName evidence="4">DUF4360 domain-containing protein</fullName>
    </recommendedName>
</protein>
<accession>A0A0C2XA84</accession>
<dbReference type="Pfam" id="PF14273">
    <property type="entry name" value="DUF4360"/>
    <property type="match status" value="1"/>
</dbReference>
<dbReference type="PANTHER" id="PTHR38847">
    <property type="match status" value="1"/>
</dbReference>
<gene>
    <name evidence="2" type="ORF">M408DRAFT_200090</name>
</gene>
<sequence length="213" mass="22284">MVKFFTALFALAAAVVSVAANPIDLDKRASGPTGFNITSIGVNGSGCPAGSAYYVLSSDKSAVTVTFSNFYAQAGPGIAVSEARKNCAITLGVRVPGGFSFGIATVDYRGYYQLDSKVTATQTAYYYFQGQLQQANARSTLSGPVSGADYVYRDQFDLASTVIAPCGANTVLNIVSALQVSNSANKSGSGYIATDSVDTTLKQTFGFQWITCK</sequence>
<feature type="signal peptide" evidence="1">
    <location>
        <begin position="1"/>
        <end position="20"/>
    </location>
</feature>
<dbReference type="OrthoDB" id="152248at2759"/>
<proteinExistence type="predicted"/>
<evidence type="ECO:0008006" key="4">
    <source>
        <dbReference type="Google" id="ProtNLM"/>
    </source>
</evidence>
<dbReference type="PANTHER" id="PTHR38847:SF1">
    <property type="entry name" value="PSEUDOURIDINE SYNTHASE RSUA_RLUA-LIKE DOMAIN-CONTAINING PROTEIN"/>
    <property type="match status" value="1"/>
</dbReference>